<evidence type="ECO:0000313" key="2">
    <source>
        <dbReference type="EMBL" id="MBB6471171.1"/>
    </source>
</evidence>
<gene>
    <name evidence="2" type="ORF">BJ992_000602</name>
</gene>
<sequence>MEEVVMTNEVTEGKTAARELAARLPGWMVWYGEHTRRYWATPRSKAAARGVLAEADTPEELVDVVRHMTDGTPLPERAPEPQGVREIQGSETMRPFPGHTEPRHSREPVGARTARD</sequence>
<protein>
    <submittedName>
        <fullName evidence="2">Uncharacterized protein</fullName>
    </submittedName>
</protein>
<feature type="compositionally biased region" description="Basic and acidic residues" evidence="1">
    <location>
        <begin position="100"/>
        <end position="116"/>
    </location>
</feature>
<organism evidence="2 3">
    <name type="scientific">Sphaerisporangium rubeum</name>
    <dbReference type="NCBI Taxonomy" id="321317"/>
    <lineage>
        <taxon>Bacteria</taxon>
        <taxon>Bacillati</taxon>
        <taxon>Actinomycetota</taxon>
        <taxon>Actinomycetes</taxon>
        <taxon>Streptosporangiales</taxon>
        <taxon>Streptosporangiaceae</taxon>
        <taxon>Sphaerisporangium</taxon>
    </lineage>
</organism>
<name>A0A7X0M5T6_9ACTN</name>
<dbReference type="RefSeq" id="WP_344056524.1">
    <property type="nucleotide sequence ID" value="NZ_BAAALO010000028.1"/>
</dbReference>
<dbReference type="EMBL" id="JACHIU010000001">
    <property type="protein sequence ID" value="MBB6471171.1"/>
    <property type="molecule type" value="Genomic_DNA"/>
</dbReference>
<accession>A0A7X0M5T6</accession>
<proteinExistence type="predicted"/>
<dbReference type="Proteomes" id="UP000555564">
    <property type="component" value="Unassembled WGS sequence"/>
</dbReference>
<evidence type="ECO:0000256" key="1">
    <source>
        <dbReference type="SAM" id="MobiDB-lite"/>
    </source>
</evidence>
<feature type="region of interest" description="Disordered" evidence="1">
    <location>
        <begin position="70"/>
        <end position="116"/>
    </location>
</feature>
<comment type="caution">
    <text evidence="2">The sequence shown here is derived from an EMBL/GenBank/DDBJ whole genome shotgun (WGS) entry which is preliminary data.</text>
</comment>
<evidence type="ECO:0000313" key="3">
    <source>
        <dbReference type="Proteomes" id="UP000555564"/>
    </source>
</evidence>
<dbReference type="AlphaFoldDB" id="A0A7X0M5T6"/>
<keyword evidence="3" id="KW-1185">Reference proteome</keyword>
<reference evidence="2 3" key="1">
    <citation type="submission" date="2020-08" db="EMBL/GenBank/DDBJ databases">
        <title>Sequencing the genomes of 1000 actinobacteria strains.</title>
        <authorList>
            <person name="Klenk H.-P."/>
        </authorList>
    </citation>
    <scope>NUCLEOTIDE SEQUENCE [LARGE SCALE GENOMIC DNA]</scope>
    <source>
        <strain evidence="2 3">DSM 44936</strain>
    </source>
</reference>